<dbReference type="InterPro" id="IPR016163">
    <property type="entry name" value="Ald_DH_C"/>
</dbReference>
<dbReference type="FunFam" id="3.40.605.10:FF:000007">
    <property type="entry name" value="NAD/NADP-dependent betaine aldehyde dehydrogenase"/>
    <property type="match status" value="1"/>
</dbReference>
<evidence type="ECO:0000256" key="4">
    <source>
        <dbReference type="ARBA" id="ARBA00039663"/>
    </source>
</evidence>
<dbReference type="CDD" id="cd07107">
    <property type="entry name" value="ALDH_PhdK-like"/>
    <property type="match status" value="1"/>
</dbReference>
<dbReference type="AlphaFoldDB" id="A0A0U1DL85"/>
<keyword evidence="10" id="KW-1185">Reference proteome</keyword>
<dbReference type="Gene3D" id="3.40.605.10">
    <property type="entry name" value="Aldehyde Dehydrogenase, Chain A, domain 1"/>
    <property type="match status" value="1"/>
</dbReference>
<dbReference type="EMBL" id="CTEC01000002">
    <property type="protein sequence ID" value="CQD18702.1"/>
    <property type="molecule type" value="Genomic_DNA"/>
</dbReference>
<dbReference type="FunFam" id="3.40.309.10:FF:000012">
    <property type="entry name" value="Betaine aldehyde dehydrogenase"/>
    <property type="match status" value="1"/>
</dbReference>
<evidence type="ECO:0000259" key="8">
    <source>
        <dbReference type="Pfam" id="PF00171"/>
    </source>
</evidence>
<dbReference type="InterPro" id="IPR015590">
    <property type="entry name" value="Aldehyde_DH_dom"/>
</dbReference>
<evidence type="ECO:0000256" key="6">
    <source>
        <dbReference type="PROSITE-ProRule" id="PRU10007"/>
    </source>
</evidence>
<comment type="similarity">
    <text evidence="1 7">Belongs to the aldehyde dehydrogenase family.</text>
</comment>
<organism evidence="9 10">
    <name type="scientific">Mycobacterium europaeum</name>
    <dbReference type="NCBI Taxonomy" id="761804"/>
    <lineage>
        <taxon>Bacteria</taxon>
        <taxon>Bacillati</taxon>
        <taxon>Actinomycetota</taxon>
        <taxon>Actinomycetes</taxon>
        <taxon>Mycobacteriales</taxon>
        <taxon>Mycobacteriaceae</taxon>
        <taxon>Mycobacterium</taxon>
        <taxon>Mycobacterium simiae complex</taxon>
    </lineage>
</organism>
<dbReference type="InterPro" id="IPR016161">
    <property type="entry name" value="Ald_DH/histidinol_DH"/>
</dbReference>
<sequence>MRSSLADNTKAVSALLDRDWRMLIGGTAAVADDGATMEITTPHDGTTIARVPAAGSADVEDAVSAATRAFPHWRDTTLLERAEMIRAFAARLRSRAKDFGLLDAIDTGNPVTAMVGDVMMAARWLDYHAGVAFSLAGATLPSMTRSWLLTRKEPYGVVGRIIPYNHPILFAAAKVGAPLVTGNTLVLKVPDQAPLSSLLMGEIVLESFPPGVVNILSGPGAVTGDALVRHPAVKRIALIGSVETGQQVMTSAASAGIKHVTLELGGKNAMIVCPDADPKAVVEGAAFGMNCHWSQGQSCGSTTRLFVHDSLHDQVVAGLTDRLKSIRIGHPLDPDTEMGCLVSQAQYDKVMGYIESAHTEGARLVTGGGRPEGDDFAKGFYIEPTIFADVDMSMRIAREEIFGPVLSVFRWTDLNTVVEQANELPFGLTGAVWSNDITTAISVADRLDTGYVWINGSGSHFLGAPFGGHKNSGVGTEEGVDELESYLQSKTVNIPLH</sequence>
<comment type="catalytic activity">
    <reaction evidence="5">
        <text>succinate semialdehyde + NADP(+) + H2O = succinate + NADPH + 2 H(+)</text>
        <dbReference type="Rhea" id="RHEA:13213"/>
        <dbReference type="ChEBI" id="CHEBI:15377"/>
        <dbReference type="ChEBI" id="CHEBI:15378"/>
        <dbReference type="ChEBI" id="CHEBI:30031"/>
        <dbReference type="ChEBI" id="CHEBI:57706"/>
        <dbReference type="ChEBI" id="CHEBI:57783"/>
        <dbReference type="ChEBI" id="CHEBI:58349"/>
        <dbReference type="EC" id="1.2.1.79"/>
    </reaction>
</comment>
<gene>
    <name evidence="9" type="ORF">BN000_04276</name>
</gene>
<dbReference type="PROSITE" id="PS00687">
    <property type="entry name" value="ALDEHYDE_DEHYDR_GLU"/>
    <property type="match status" value="1"/>
</dbReference>
<feature type="active site" evidence="6">
    <location>
        <position position="263"/>
    </location>
</feature>
<feature type="domain" description="Aldehyde dehydrogenase" evidence="8">
    <location>
        <begin position="32"/>
        <end position="492"/>
    </location>
</feature>
<dbReference type="RefSeq" id="WP_090422651.1">
    <property type="nucleotide sequence ID" value="NZ_CTEC01000002.1"/>
</dbReference>
<dbReference type="PANTHER" id="PTHR11699">
    <property type="entry name" value="ALDEHYDE DEHYDROGENASE-RELATED"/>
    <property type="match status" value="1"/>
</dbReference>
<dbReference type="Gene3D" id="3.40.309.10">
    <property type="entry name" value="Aldehyde Dehydrogenase, Chain A, domain 2"/>
    <property type="match status" value="1"/>
</dbReference>
<dbReference type="InterPro" id="IPR016162">
    <property type="entry name" value="Ald_DH_N"/>
</dbReference>
<evidence type="ECO:0000256" key="7">
    <source>
        <dbReference type="RuleBase" id="RU003345"/>
    </source>
</evidence>
<dbReference type="EC" id="1.2.1.79" evidence="3"/>
<reference evidence="10" key="1">
    <citation type="submission" date="2015-03" db="EMBL/GenBank/DDBJ databases">
        <authorList>
            <person name="Urmite Genomes"/>
        </authorList>
    </citation>
    <scope>NUCLEOTIDE SEQUENCE [LARGE SCALE GENOMIC DNA]</scope>
    <source>
        <strain evidence="10">CSUR P1344</strain>
    </source>
</reference>
<name>A0A0U1DL85_9MYCO</name>
<evidence type="ECO:0000256" key="1">
    <source>
        <dbReference type="ARBA" id="ARBA00009986"/>
    </source>
</evidence>
<evidence type="ECO:0000256" key="2">
    <source>
        <dbReference type="ARBA" id="ARBA00023002"/>
    </source>
</evidence>
<proteinExistence type="inferred from homology"/>
<dbReference type="InterPro" id="IPR029510">
    <property type="entry name" value="Ald_DH_CS_GLU"/>
</dbReference>
<protein>
    <recommendedName>
        <fullName evidence="4">Putative succinate-semialdehyde dehydrogenase [NADP(+)] 2</fullName>
        <ecNumber evidence="3">1.2.1.79</ecNumber>
    </recommendedName>
</protein>
<evidence type="ECO:0000256" key="3">
    <source>
        <dbReference type="ARBA" id="ARBA00039122"/>
    </source>
</evidence>
<evidence type="ECO:0000313" key="10">
    <source>
        <dbReference type="Proteomes" id="UP000199601"/>
    </source>
</evidence>
<dbReference type="GO" id="GO:0036243">
    <property type="term" value="F:succinate-semialdehyde dehydrogenase (NADP+) activity"/>
    <property type="evidence" value="ECO:0007669"/>
    <property type="project" value="UniProtKB-EC"/>
</dbReference>
<accession>A0A0U1DL85</accession>
<dbReference type="Pfam" id="PF00171">
    <property type="entry name" value="Aldedh"/>
    <property type="match status" value="1"/>
</dbReference>
<keyword evidence="2 7" id="KW-0560">Oxidoreductase</keyword>
<evidence type="ECO:0000313" key="9">
    <source>
        <dbReference type="EMBL" id="CQD18702.1"/>
    </source>
</evidence>
<dbReference type="Proteomes" id="UP000199601">
    <property type="component" value="Unassembled WGS sequence"/>
</dbReference>
<dbReference type="SUPFAM" id="SSF53720">
    <property type="entry name" value="ALDH-like"/>
    <property type="match status" value="1"/>
</dbReference>
<evidence type="ECO:0000256" key="5">
    <source>
        <dbReference type="ARBA" id="ARBA00048559"/>
    </source>
</evidence>